<feature type="domain" description="CARDB" evidence="2">
    <location>
        <begin position="276"/>
        <end position="386"/>
    </location>
</feature>
<evidence type="ECO:0000313" key="3">
    <source>
        <dbReference type="EMBL" id="QSQ20700.1"/>
    </source>
</evidence>
<feature type="region of interest" description="Disordered" evidence="1">
    <location>
        <begin position="1"/>
        <end position="25"/>
    </location>
</feature>
<name>A0ABX7NPB1_9BACT</name>
<dbReference type="InterPro" id="IPR013783">
    <property type="entry name" value="Ig-like_fold"/>
</dbReference>
<feature type="domain" description="CARDB" evidence="2">
    <location>
        <begin position="519"/>
        <end position="632"/>
    </location>
</feature>
<dbReference type="InterPro" id="IPR011635">
    <property type="entry name" value="CARDB"/>
</dbReference>
<dbReference type="Gene3D" id="2.60.40.10">
    <property type="entry name" value="Immunoglobulins"/>
    <property type="match status" value="7"/>
</dbReference>
<sequence length="890" mass="90831">MASLTLAACGETSQTPEATSPQTTAQALATGPDFVVTSVTGPTSVRTSDSMSVTVQTCNQGTQSGSVAVELYLSSDNVITPNGPSGPSPDIYLQYVPVYLGAGECRTDTVQTPVWVSTEGAYYLGAVADPMNQLPETNETNNIKLGGRIGVGNKPDLVVTAVTAPIAMQSGAPPAAISVSVCNLGTQPGNAPLEVFASQDSVIVPRGPGSDLPLGYVNLQPLMPGQCRTEQVQPTAGGLGEGVWYVGAVVDSDNFLSELIEDNNTRVGNRMGVGYKPELVVTAVSGPASAQPGSSINLTATVCNQGTQPAPALVEWYLSQDAVITPRGASADVPVGYTSLSLNPGQCATRTIQGYAGGAAQGPYYLGAAVDPDNQTPEFFDDNNTRAGSRIGLGSGPDLVVAAVSGPTSALPGQPFSTSVRVCNQGTASGGGDVELYLSQDNVITPAAPPGPNTDQPVGMASVFLAAAECRTLTVTGYASGPEGAFYLGAVVDPRNSTAELLEDNNTRAGSRIGVGSKADFVVTSVSGPASVTPGQSFNVTATVCNQGTANNSTGVEILLSQDSVITPNNGPTPSPDFHIGMASSSPLAPGACQTLTIPAYGSAPQDGAYYLGAVADPANSTAELLEDNNTRAGSRIGVGYKPDLTLTSPTAPSSARPYQSFNVSVQVCNKGTQPSGSNQVHFYASEDTVITPNVYGPPGPDLPVAMAPVGSLTPGQCQTVTASASGISEGAWYLGAVVDPQNTELEFIEDNNTSVSAGRFGVGDRPDFVVTSITTPASIRQGQSFTASVRVCNQGTWDGSADVELYLSEDSVITPNAPGVPSPDFFLGGTFSGNLAAGVCQTVSINAYTSGVFAGSWNVGAVVDVHGPVNNELLEDNNTRLGNLVVVTP</sequence>
<dbReference type="Proteomes" id="UP000662747">
    <property type="component" value="Chromosome"/>
</dbReference>
<feature type="compositionally biased region" description="Polar residues" evidence="1">
    <location>
        <begin position="11"/>
        <end position="25"/>
    </location>
</feature>
<dbReference type="Pfam" id="PF07705">
    <property type="entry name" value="CARDB"/>
    <property type="match status" value="7"/>
</dbReference>
<feature type="domain" description="CARDB" evidence="2">
    <location>
        <begin position="766"/>
        <end position="880"/>
    </location>
</feature>
<feature type="domain" description="CARDB" evidence="2">
    <location>
        <begin position="642"/>
        <end position="755"/>
    </location>
</feature>
<organism evidence="3 4">
    <name type="scientific">Pyxidicoccus parkwayensis</name>
    <dbReference type="NCBI Taxonomy" id="2813578"/>
    <lineage>
        <taxon>Bacteria</taxon>
        <taxon>Pseudomonadati</taxon>
        <taxon>Myxococcota</taxon>
        <taxon>Myxococcia</taxon>
        <taxon>Myxococcales</taxon>
        <taxon>Cystobacterineae</taxon>
        <taxon>Myxococcaceae</taxon>
        <taxon>Pyxidicoccus</taxon>
    </lineage>
</organism>
<feature type="domain" description="CARDB" evidence="2">
    <location>
        <begin position="154"/>
        <end position="265"/>
    </location>
</feature>
<dbReference type="RefSeq" id="WP_206722280.1">
    <property type="nucleotide sequence ID" value="NZ_CP071090.1"/>
</dbReference>
<accession>A0ABX7NPB1</accession>
<proteinExistence type="predicted"/>
<feature type="domain" description="CARDB" evidence="2">
    <location>
        <begin position="397"/>
        <end position="508"/>
    </location>
</feature>
<protein>
    <recommendedName>
        <fullName evidence="2">CARDB domain-containing protein</fullName>
    </recommendedName>
</protein>
<keyword evidence="4" id="KW-1185">Reference proteome</keyword>
<feature type="domain" description="CARDB" evidence="2">
    <location>
        <begin position="32"/>
        <end position="143"/>
    </location>
</feature>
<evidence type="ECO:0000313" key="4">
    <source>
        <dbReference type="Proteomes" id="UP000662747"/>
    </source>
</evidence>
<evidence type="ECO:0000259" key="2">
    <source>
        <dbReference type="Pfam" id="PF07705"/>
    </source>
</evidence>
<evidence type="ECO:0000256" key="1">
    <source>
        <dbReference type="SAM" id="MobiDB-lite"/>
    </source>
</evidence>
<gene>
    <name evidence="3" type="ORF">JY651_36530</name>
</gene>
<reference evidence="3 4" key="1">
    <citation type="submission" date="2021-02" db="EMBL/GenBank/DDBJ databases">
        <title>De Novo genome assembly of isolated myxobacteria.</title>
        <authorList>
            <person name="Stevens D.C."/>
        </authorList>
    </citation>
    <scope>NUCLEOTIDE SEQUENCE [LARGE SCALE GENOMIC DNA]</scope>
    <source>
        <strain evidence="4">SCPEA02</strain>
    </source>
</reference>
<dbReference type="EMBL" id="CP071090">
    <property type="protein sequence ID" value="QSQ20700.1"/>
    <property type="molecule type" value="Genomic_DNA"/>
</dbReference>